<dbReference type="RefSeq" id="WP_307822855.1">
    <property type="nucleotide sequence ID" value="NZ_JACDTV010000012.1"/>
</dbReference>
<gene>
    <name evidence="3" type="ORF">JOE61_001350</name>
</gene>
<accession>A0ABS2M8N3</accession>
<dbReference type="SUPFAM" id="SSF53474">
    <property type="entry name" value="alpha/beta-Hydrolases"/>
    <property type="match status" value="1"/>
</dbReference>
<organism evidence="3 4">
    <name type="scientific">Nocardioides salarius</name>
    <dbReference type="NCBI Taxonomy" id="374513"/>
    <lineage>
        <taxon>Bacteria</taxon>
        <taxon>Bacillati</taxon>
        <taxon>Actinomycetota</taxon>
        <taxon>Actinomycetes</taxon>
        <taxon>Propionibacteriales</taxon>
        <taxon>Nocardioidaceae</taxon>
        <taxon>Nocardioides</taxon>
    </lineage>
</organism>
<dbReference type="PRINTS" id="PR00412">
    <property type="entry name" value="EPOXHYDRLASE"/>
</dbReference>
<dbReference type="PANTHER" id="PTHR43329">
    <property type="entry name" value="EPOXIDE HYDROLASE"/>
    <property type="match status" value="1"/>
</dbReference>
<dbReference type="InterPro" id="IPR000639">
    <property type="entry name" value="Epox_hydrolase-like"/>
</dbReference>
<keyword evidence="1" id="KW-0378">Hydrolase</keyword>
<keyword evidence="4" id="KW-1185">Reference proteome</keyword>
<evidence type="ECO:0000313" key="4">
    <source>
        <dbReference type="Proteomes" id="UP000732378"/>
    </source>
</evidence>
<proteinExistence type="predicted"/>
<evidence type="ECO:0000259" key="2">
    <source>
        <dbReference type="Pfam" id="PF12697"/>
    </source>
</evidence>
<dbReference type="InterPro" id="IPR000073">
    <property type="entry name" value="AB_hydrolase_1"/>
</dbReference>
<sequence length="282" mass="30995">MSGRALERISSYTHDGLVFDVIDEGPLDGDVVVLLHGFPERASSWHQVAARLHAQGFRTLAPDQRGYSPGARPPRRRDHRLALLTADVAALVERVGGPVHLVGHDWGAIVAWSLAQTRPELLRTLTAFSVPHPAAFARSMRGSLQPLRSWYVGVFQVRGLAERVLARPALAARILRRGGMSPAEVEQFRTGIVEHGALRGGLMWYRALGLLERRQVPRHVTVPTTMVWSDGDSFLDRSGVEATEHYVDAPYELVVLRGVTHWIPGQAPDAAAEAVLERISGT</sequence>
<evidence type="ECO:0000313" key="3">
    <source>
        <dbReference type="EMBL" id="MBM7507536.1"/>
    </source>
</evidence>
<dbReference type="InterPro" id="IPR029058">
    <property type="entry name" value="AB_hydrolase_fold"/>
</dbReference>
<comment type="caution">
    <text evidence="3">The sequence shown here is derived from an EMBL/GenBank/DDBJ whole genome shotgun (WGS) entry which is preliminary data.</text>
</comment>
<reference evidence="3 4" key="1">
    <citation type="submission" date="2021-01" db="EMBL/GenBank/DDBJ databases">
        <title>Sequencing the genomes of 1000 actinobacteria strains.</title>
        <authorList>
            <person name="Klenk H.-P."/>
        </authorList>
    </citation>
    <scope>NUCLEOTIDE SEQUENCE [LARGE SCALE GENOMIC DNA]</scope>
    <source>
        <strain evidence="3 4">DSM 18239</strain>
    </source>
</reference>
<feature type="domain" description="AB hydrolase-1" evidence="2">
    <location>
        <begin position="32"/>
        <end position="274"/>
    </location>
</feature>
<evidence type="ECO:0000256" key="1">
    <source>
        <dbReference type="ARBA" id="ARBA00022801"/>
    </source>
</evidence>
<dbReference type="Pfam" id="PF12697">
    <property type="entry name" value="Abhydrolase_6"/>
    <property type="match status" value="1"/>
</dbReference>
<dbReference type="Proteomes" id="UP000732378">
    <property type="component" value="Unassembled WGS sequence"/>
</dbReference>
<dbReference type="Gene3D" id="3.40.50.1820">
    <property type="entry name" value="alpha/beta hydrolase"/>
    <property type="match status" value="1"/>
</dbReference>
<protein>
    <submittedName>
        <fullName evidence="3">Pimeloyl-ACP methyl ester carboxylesterase</fullName>
    </submittedName>
</protein>
<dbReference type="EMBL" id="JAFBBZ010000001">
    <property type="protein sequence ID" value="MBM7507536.1"/>
    <property type="molecule type" value="Genomic_DNA"/>
</dbReference>
<name>A0ABS2M8N3_9ACTN</name>